<dbReference type="RefSeq" id="WP_281462633.1">
    <property type="nucleotide sequence ID" value="NZ_JASBAN010000001.1"/>
</dbReference>
<feature type="domain" description="DUF2147" evidence="2">
    <location>
        <begin position="43"/>
        <end position="148"/>
    </location>
</feature>
<dbReference type="Proteomes" id="UP001431775">
    <property type="component" value="Unassembled WGS sequence"/>
</dbReference>
<evidence type="ECO:0000313" key="3">
    <source>
        <dbReference type="EMBL" id="MDI2113011.1"/>
    </source>
</evidence>
<evidence type="ECO:0000313" key="4">
    <source>
        <dbReference type="Proteomes" id="UP001431775"/>
    </source>
</evidence>
<dbReference type="Pfam" id="PF09917">
    <property type="entry name" value="DUF2147"/>
    <property type="match status" value="1"/>
</dbReference>
<proteinExistence type="predicted"/>
<keyword evidence="1" id="KW-0812">Transmembrane</keyword>
<evidence type="ECO:0000256" key="1">
    <source>
        <dbReference type="SAM" id="Phobius"/>
    </source>
</evidence>
<keyword evidence="1" id="KW-1133">Transmembrane helix</keyword>
<keyword evidence="1" id="KW-0472">Membrane</keyword>
<gene>
    <name evidence="3" type="ORF">QJV33_06915</name>
</gene>
<protein>
    <submittedName>
        <fullName evidence="3">DUF2147 domain-containing protein</fullName>
    </submittedName>
</protein>
<dbReference type="EMBL" id="JASBAN010000001">
    <property type="protein sequence ID" value="MDI2113011.1"/>
    <property type="molecule type" value="Genomic_DNA"/>
</dbReference>
<dbReference type="Gene3D" id="2.40.128.520">
    <property type="match status" value="1"/>
</dbReference>
<dbReference type="InterPro" id="IPR019223">
    <property type="entry name" value="DUF2147"/>
</dbReference>
<keyword evidence="4" id="KW-1185">Reference proteome</keyword>
<dbReference type="PANTHER" id="PTHR36919:SF2">
    <property type="entry name" value="BLL6627 PROTEIN"/>
    <property type="match status" value="1"/>
</dbReference>
<feature type="transmembrane region" description="Helical" evidence="1">
    <location>
        <begin position="7"/>
        <end position="25"/>
    </location>
</feature>
<accession>A0ABT6Q8A7</accession>
<name>A0ABT6Q8A7_9PROT</name>
<dbReference type="PANTHER" id="PTHR36919">
    <property type="entry name" value="BLR1215 PROTEIN"/>
    <property type="match status" value="1"/>
</dbReference>
<comment type="caution">
    <text evidence="3">The sequence shown here is derived from an EMBL/GenBank/DDBJ whole genome shotgun (WGS) entry which is preliminary data.</text>
</comment>
<sequence length="161" mass="18470">MSVISQKIGSLNFIAVFIFVLFAILDSNVTTKAQSSQTIPEIGRWATKENDGVFDIYFCGQKLCGRFVGMQYTTDLPPNTKYGRSQCKFVMLRDFVKDKSGKYWRGIILDPRNEKSYDAKIWLANKDVLRLRGYLGISLFGETHVWHRYTGDILPNCKLPQ</sequence>
<evidence type="ECO:0000259" key="2">
    <source>
        <dbReference type="Pfam" id="PF09917"/>
    </source>
</evidence>
<reference evidence="3" key="1">
    <citation type="submission" date="2023-05" db="EMBL/GenBank/DDBJ databases">
        <title>Whole genome sequence of Commensalibacter sp.</title>
        <authorList>
            <person name="Charoenyingcharoen P."/>
            <person name="Yukphan P."/>
        </authorList>
    </citation>
    <scope>NUCLEOTIDE SEQUENCE</scope>
    <source>
        <strain evidence="3">TBRC 10068</strain>
    </source>
</reference>
<organism evidence="3 4">
    <name type="scientific">Commensalibacter nepenthis</name>
    <dbReference type="NCBI Taxonomy" id="3043872"/>
    <lineage>
        <taxon>Bacteria</taxon>
        <taxon>Pseudomonadati</taxon>
        <taxon>Pseudomonadota</taxon>
        <taxon>Alphaproteobacteria</taxon>
        <taxon>Acetobacterales</taxon>
        <taxon>Acetobacteraceae</taxon>
    </lineage>
</organism>